<evidence type="ECO:0000256" key="2">
    <source>
        <dbReference type="ARBA" id="ARBA00023125"/>
    </source>
</evidence>
<protein>
    <submittedName>
        <fullName evidence="5">GntR family transcriptional regulator</fullName>
    </submittedName>
</protein>
<dbReference type="Gene3D" id="1.10.10.10">
    <property type="entry name" value="Winged helix-like DNA-binding domain superfamily/Winged helix DNA-binding domain"/>
    <property type="match status" value="1"/>
</dbReference>
<dbReference type="InterPro" id="IPR008920">
    <property type="entry name" value="TF_FadR/GntR_C"/>
</dbReference>
<dbReference type="PROSITE" id="PS50949">
    <property type="entry name" value="HTH_GNTR"/>
    <property type="match status" value="1"/>
</dbReference>
<dbReference type="InterPro" id="IPR011711">
    <property type="entry name" value="GntR_C"/>
</dbReference>
<keyword evidence="6" id="KW-1185">Reference proteome</keyword>
<dbReference type="Pfam" id="PF07729">
    <property type="entry name" value="FCD"/>
    <property type="match status" value="1"/>
</dbReference>
<evidence type="ECO:0000313" key="6">
    <source>
        <dbReference type="Proteomes" id="UP000294546"/>
    </source>
</evidence>
<dbReference type="Gene3D" id="1.20.120.530">
    <property type="entry name" value="GntR ligand-binding domain-like"/>
    <property type="match status" value="1"/>
</dbReference>
<comment type="caution">
    <text evidence="5">The sequence shown here is derived from an EMBL/GenBank/DDBJ whole genome shotgun (WGS) entry which is preliminary data.</text>
</comment>
<dbReference type="EMBL" id="SMFU01000010">
    <property type="protein sequence ID" value="TCK04856.1"/>
    <property type="molecule type" value="Genomic_DNA"/>
</dbReference>
<gene>
    <name evidence="5" type="ORF">CLV83_3305</name>
</gene>
<dbReference type="InterPro" id="IPR036390">
    <property type="entry name" value="WH_DNA-bd_sf"/>
</dbReference>
<organism evidence="5 6">
    <name type="scientific">Marinobacterium mangrovicola</name>
    <dbReference type="NCBI Taxonomy" id="1476959"/>
    <lineage>
        <taxon>Bacteria</taxon>
        <taxon>Pseudomonadati</taxon>
        <taxon>Pseudomonadota</taxon>
        <taxon>Gammaproteobacteria</taxon>
        <taxon>Oceanospirillales</taxon>
        <taxon>Oceanospirillaceae</taxon>
        <taxon>Marinobacterium</taxon>
    </lineage>
</organism>
<keyword evidence="1" id="KW-0805">Transcription regulation</keyword>
<dbReference type="SMART" id="SM00895">
    <property type="entry name" value="FCD"/>
    <property type="match status" value="1"/>
</dbReference>
<dbReference type="GO" id="GO:0003700">
    <property type="term" value="F:DNA-binding transcription factor activity"/>
    <property type="evidence" value="ECO:0007669"/>
    <property type="project" value="InterPro"/>
</dbReference>
<evidence type="ECO:0000313" key="5">
    <source>
        <dbReference type="EMBL" id="TCK04856.1"/>
    </source>
</evidence>
<dbReference type="InterPro" id="IPR036388">
    <property type="entry name" value="WH-like_DNA-bd_sf"/>
</dbReference>
<dbReference type="SUPFAM" id="SSF46785">
    <property type="entry name" value="Winged helix' DNA-binding domain"/>
    <property type="match status" value="1"/>
</dbReference>
<sequence length="260" mass="29144">MTKQQSISTAQSIAAHLEQMILDGTLTPERKIPSERQLATRLGVSRTIVREALHELHGRGMIETRHGKGSFVSCAVPALDEASPLMLAFSGNARTLYDLFEVREQLEGQAAELAAERATEQDQYKIRKAFEAMEAADPLTNAELDHAFHRAIVEASHNPVLVHVLNSLKGLMLNSVQASVANLNHRRAFKQQIDKHHRQIYHAVISRQAHWARKAAMAHVRHVSDSLRRIEEKEQHLIRTAFDDSLYCSTTDTQAEASAH</sequence>
<dbReference type="PRINTS" id="PR00035">
    <property type="entry name" value="HTHGNTR"/>
</dbReference>
<dbReference type="AlphaFoldDB" id="A0A4V2PDE5"/>
<keyword evidence="3" id="KW-0804">Transcription</keyword>
<evidence type="ECO:0000259" key="4">
    <source>
        <dbReference type="PROSITE" id="PS50949"/>
    </source>
</evidence>
<keyword evidence="2" id="KW-0238">DNA-binding</keyword>
<dbReference type="InterPro" id="IPR000524">
    <property type="entry name" value="Tscrpt_reg_HTH_GntR"/>
</dbReference>
<dbReference type="RefSeq" id="WP_207894926.1">
    <property type="nucleotide sequence ID" value="NZ_SMFU01000010.1"/>
</dbReference>
<name>A0A4V2PDE5_9GAMM</name>
<dbReference type="Proteomes" id="UP000294546">
    <property type="component" value="Unassembled WGS sequence"/>
</dbReference>
<dbReference type="Pfam" id="PF00392">
    <property type="entry name" value="GntR"/>
    <property type="match status" value="1"/>
</dbReference>
<proteinExistence type="predicted"/>
<dbReference type="SMART" id="SM00345">
    <property type="entry name" value="HTH_GNTR"/>
    <property type="match status" value="1"/>
</dbReference>
<reference evidence="5 6" key="1">
    <citation type="submission" date="2019-03" db="EMBL/GenBank/DDBJ databases">
        <title>Genomic Encyclopedia of Archaeal and Bacterial Type Strains, Phase II (KMG-II): from individual species to whole genera.</title>
        <authorList>
            <person name="Goeker M."/>
        </authorList>
    </citation>
    <scope>NUCLEOTIDE SEQUENCE [LARGE SCALE GENOMIC DNA]</scope>
    <source>
        <strain evidence="5 6">DSM 27697</strain>
    </source>
</reference>
<evidence type="ECO:0000256" key="1">
    <source>
        <dbReference type="ARBA" id="ARBA00023015"/>
    </source>
</evidence>
<dbReference type="CDD" id="cd07377">
    <property type="entry name" value="WHTH_GntR"/>
    <property type="match status" value="1"/>
</dbReference>
<feature type="domain" description="HTH gntR-type" evidence="4">
    <location>
        <begin position="7"/>
        <end position="75"/>
    </location>
</feature>
<evidence type="ECO:0000256" key="3">
    <source>
        <dbReference type="ARBA" id="ARBA00023163"/>
    </source>
</evidence>
<accession>A0A4V2PDE5</accession>
<dbReference type="SUPFAM" id="SSF48008">
    <property type="entry name" value="GntR ligand-binding domain-like"/>
    <property type="match status" value="1"/>
</dbReference>
<dbReference type="PANTHER" id="PTHR43537:SF1">
    <property type="entry name" value="GLC OPERON TRANSCRIPTIONAL ACTIVATOR"/>
    <property type="match status" value="1"/>
</dbReference>
<dbReference type="GO" id="GO:0003677">
    <property type="term" value="F:DNA binding"/>
    <property type="evidence" value="ECO:0007669"/>
    <property type="project" value="UniProtKB-KW"/>
</dbReference>
<dbReference type="PANTHER" id="PTHR43537">
    <property type="entry name" value="TRANSCRIPTIONAL REGULATOR, GNTR FAMILY"/>
    <property type="match status" value="1"/>
</dbReference>